<proteinExistence type="predicted"/>
<comment type="caution">
    <text evidence="1">The sequence shown here is derived from an EMBL/GenBank/DDBJ whole genome shotgun (WGS) entry which is preliminary data.</text>
</comment>
<keyword evidence="2" id="KW-1185">Reference proteome</keyword>
<accession>A0ABX4UNI7</accession>
<evidence type="ECO:0000313" key="1">
    <source>
        <dbReference type="EMBL" id="PMB89261.1"/>
    </source>
</evidence>
<reference evidence="1 2" key="1">
    <citation type="submission" date="2017-09" db="EMBL/GenBank/DDBJ databases">
        <title>Bacterial strain isolated from the female urinary microbiota.</title>
        <authorList>
            <person name="Thomas-White K."/>
            <person name="Kumar N."/>
            <person name="Forster S."/>
            <person name="Putonti C."/>
            <person name="Lawley T."/>
            <person name="Wolfe A.J."/>
        </authorList>
    </citation>
    <scope>NUCLEOTIDE SEQUENCE [LARGE SCALE GENOMIC DNA]</scope>
    <source>
        <strain evidence="1 2">UMB0744</strain>
    </source>
</reference>
<evidence type="ECO:0008006" key="3">
    <source>
        <dbReference type="Google" id="ProtNLM"/>
    </source>
</evidence>
<evidence type="ECO:0000313" key="2">
    <source>
        <dbReference type="Proteomes" id="UP000243201"/>
    </source>
</evidence>
<sequence length="100" mass="11242">MPANKPRPPVTAKPWALDAACATPAGIALIDLLSDYPSTWDNPHVQKRIRTLCNECPVKPQCRRLGQENALPNSKRWFRLTNSIPYAGHPLKHYRQETAA</sequence>
<organism evidence="1 2">
    <name type="scientific">Varibaculum cambriense</name>
    <dbReference type="NCBI Taxonomy" id="184870"/>
    <lineage>
        <taxon>Bacteria</taxon>
        <taxon>Bacillati</taxon>
        <taxon>Actinomycetota</taxon>
        <taxon>Actinomycetes</taxon>
        <taxon>Actinomycetales</taxon>
        <taxon>Actinomycetaceae</taxon>
        <taxon>Varibaculum</taxon>
    </lineage>
</organism>
<name>A0ABX4UNI7_9ACTO</name>
<dbReference type="EMBL" id="PNGC01000002">
    <property type="protein sequence ID" value="PMB89261.1"/>
    <property type="molecule type" value="Genomic_DNA"/>
</dbReference>
<dbReference type="Proteomes" id="UP000243201">
    <property type="component" value="Unassembled WGS sequence"/>
</dbReference>
<gene>
    <name evidence="1" type="ORF">CJ240_05705</name>
</gene>
<protein>
    <recommendedName>
        <fullName evidence="3">4Fe-4S Wbl-type domain-containing protein</fullName>
    </recommendedName>
</protein>
<dbReference type="RefSeq" id="WP_102184306.1">
    <property type="nucleotide sequence ID" value="NZ_PNGC01000002.1"/>
</dbReference>